<evidence type="ECO:0000313" key="3">
    <source>
        <dbReference type="Proteomes" id="UP000261223"/>
    </source>
</evidence>
<dbReference type="EMBL" id="QRUB01000015">
    <property type="protein sequence ID" value="RGR26829.1"/>
    <property type="molecule type" value="Genomic_DNA"/>
</dbReference>
<dbReference type="EMBL" id="QSSV01000034">
    <property type="protein sequence ID" value="RGM09323.1"/>
    <property type="molecule type" value="Genomic_DNA"/>
</dbReference>
<name>A0A3E4UJJ9_BACSE</name>
<dbReference type="Proteomes" id="UP000261223">
    <property type="component" value="Unassembled WGS sequence"/>
</dbReference>
<proteinExistence type="predicted"/>
<organism evidence="1 3">
    <name type="scientific">Bacteroides stercoris</name>
    <dbReference type="NCBI Taxonomy" id="46506"/>
    <lineage>
        <taxon>Bacteria</taxon>
        <taxon>Pseudomonadati</taxon>
        <taxon>Bacteroidota</taxon>
        <taxon>Bacteroidia</taxon>
        <taxon>Bacteroidales</taxon>
        <taxon>Bacteroidaceae</taxon>
        <taxon>Bacteroides</taxon>
    </lineage>
</organism>
<comment type="caution">
    <text evidence="1">The sequence shown here is derived from an EMBL/GenBank/DDBJ whole genome shotgun (WGS) entry which is preliminary data.</text>
</comment>
<dbReference type="AlphaFoldDB" id="A0A3E4UJJ9"/>
<dbReference type="Proteomes" id="UP000284161">
    <property type="component" value="Unassembled WGS sequence"/>
</dbReference>
<protein>
    <submittedName>
        <fullName evidence="1">Uncharacterized protein</fullName>
    </submittedName>
</protein>
<reference evidence="3 4" key="1">
    <citation type="submission" date="2018-08" db="EMBL/GenBank/DDBJ databases">
        <title>A genome reference for cultivated species of the human gut microbiota.</title>
        <authorList>
            <person name="Zou Y."/>
            <person name="Xue W."/>
            <person name="Luo G."/>
        </authorList>
    </citation>
    <scope>NUCLEOTIDE SEQUENCE [LARGE SCALE GENOMIC DNA]</scope>
    <source>
        <strain evidence="2 4">AF25-6</strain>
        <strain evidence="1 3">TF03-6</strain>
    </source>
</reference>
<evidence type="ECO:0000313" key="4">
    <source>
        <dbReference type="Proteomes" id="UP000284161"/>
    </source>
</evidence>
<evidence type="ECO:0000313" key="2">
    <source>
        <dbReference type="EMBL" id="RGR26829.1"/>
    </source>
</evidence>
<evidence type="ECO:0000313" key="1">
    <source>
        <dbReference type="EMBL" id="RGM09323.1"/>
    </source>
</evidence>
<sequence>MRLYNIAVSYMDNVQKQKENIAYSTKKKERTAFPYIRFSPTFTLIISRMYMRYYPTCKNPPDRRNPVEKKLMLHCQCLIMFLLVPLYK</sequence>
<gene>
    <name evidence="2" type="ORF">DWY58_13530</name>
    <name evidence="1" type="ORF">DXC34_17425</name>
</gene>
<accession>A0A3E4UJJ9</accession>